<dbReference type="Gene3D" id="3.40.50.790">
    <property type="match status" value="1"/>
</dbReference>
<evidence type="ECO:0000256" key="2">
    <source>
        <dbReference type="ARBA" id="ARBA00011838"/>
    </source>
</evidence>
<dbReference type="KEGG" id="omr:OXIME_001480"/>
<name>A0AAX4NHN9_9ARCH</name>
<comment type="subunit">
    <text evidence="2 11">Part of the 50S ribosomal subunit.</text>
</comment>
<dbReference type="GO" id="GO:0019843">
    <property type="term" value="F:rRNA binding"/>
    <property type="evidence" value="ECO:0007669"/>
    <property type="project" value="UniProtKB-UniRule"/>
</dbReference>
<keyword evidence="6 11" id="KW-0810">Translation regulation</keyword>
<dbReference type="Pfam" id="PF00687">
    <property type="entry name" value="Ribosomal_L1"/>
    <property type="match status" value="1"/>
</dbReference>
<organism evidence="13 14">
    <name type="scientific">Oxyplasma meridianum</name>
    <dbReference type="NCBI Taxonomy" id="3073602"/>
    <lineage>
        <taxon>Archaea</taxon>
        <taxon>Methanobacteriati</taxon>
        <taxon>Thermoplasmatota</taxon>
        <taxon>Thermoplasmata</taxon>
        <taxon>Thermoplasmatales</taxon>
        <taxon>Thermoplasmataceae</taxon>
        <taxon>Oxyplasma</taxon>
    </lineage>
</organism>
<keyword evidence="14" id="KW-1185">Reference proteome</keyword>
<keyword evidence="3 11" id="KW-0678">Repressor</keyword>
<evidence type="ECO:0000256" key="8">
    <source>
        <dbReference type="ARBA" id="ARBA00022980"/>
    </source>
</evidence>
<evidence type="ECO:0000256" key="9">
    <source>
        <dbReference type="ARBA" id="ARBA00023274"/>
    </source>
</evidence>
<keyword evidence="5 11" id="KW-0699">rRNA-binding</keyword>
<reference evidence="13 14" key="1">
    <citation type="submission" date="2023-09" db="EMBL/GenBank/DDBJ databases">
        <authorList>
            <person name="Golyshina O.V."/>
            <person name="Lunev E.A."/>
            <person name="Bargiela R."/>
            <person name="Gaines M.C."/>
            <person name="Daum B."/>
            <person name="Bale N.J."/>
            <person name="Koenen M."/>
            <person name="Sinninghe Damst J.S."/>
            <person name="Yakimov M."/>
            <person name="Golyshin P.N."/>
        </authorList>
    </citation>
    <scope>NUCLEOTIDE SEQUENCE [LARGE SCALE GENOMIC DNA]</scope>
    <source>
        <strain evidence="13 14">M1</strain>
    </source>
</reference>
<evidence type="ECO:0000256" key="12">
    <source>
        <dbReference type="RuleBase" id="RU000659"/>
    </source>
</evidence>
<dbReference type="PROSITE" id="PS01199">
    <property type="entry name" value="RIBOSOMAL_L1"/>
    <property type="match status" value="1"/>
</dbReference>
<dbReference type="SUPFAM" id="SSF56808">
    <property type="entry name" value="Ribosomal protein L1"/>
    <property type="match status" value="1"/>
</dbReference>
<dbReference type="GO" id="GO:0000049">
    <property type="term" value="F:tRNA binding"/>
    <property type="evidence" value="ECO:0007669"/>
    <property type="project" value="UniProtKB-KW"/>
</dbReference>
<dbReference type="GO" id="GO:0003735">
    <property type="term" value="F:structural constituent of ribosome"/>
    <property type="evidence" value="ECO:0007669"/>
    <property type="project" value="InterPro"/>
</dbReference>
<dbReference type="PIRSF" id="PIRSF002155">
    <property type="entry name" value="Ribosomal_L1"/>
    <property type="match status" value="1"/>
</dbReference>
<dbReference type="InterPro" id="IPR028364">
    <property type="entry name" value="Ribosomal_uL1/biogenesis"/>
</dbReference>
<proteinExistence type="inferred from homology"/>
<dbReference type="PANTHER" id="PTHR36427">
    <property type="entry name" value="54S RIBOSOMAL PROTEIN L1, MITOCHONDRIAL"/>
    <property type="match status" value="1"/>
</dbReference>
<dbReference type="AlphaFoldDB" id="A0AAX4NHN9"/>
<evidence type="ECO:0000313" key="14">
    <source>
        <dbReference type="Proteomes" id="UP001451606"/>
    </source>
</evidence>
<keyword evidence="8 11" id="KW-0689">Ribosomal protein</keyword>
<dbReference type="HAMAP" id="MF_01318_A">
    <property type="entry name" value="Ribosomal_uL1_A"/>
    <property type="match status" value="1"/>
</dbReference>
<dbReference type="GO" id="GO:0006417">
    <property type="term" value="P:regulation of translation"/>
    <property type="evidence" value="ECO:0007669"/>
    <property type="project" value="UniProtKB-KW"/>
</dbReference>
<dbReference type="Proteomes" id="UP001451606">
    <property type="component" value="Chromosome"/>
</dbReference>
<gene>
    <name evidence="11" type="primary">rpl1</name>
    <name evidence="13" type="ORF">OXIME_001480</name>
</gene>
<protein>
    <recommendedName>
        <fullName evidence="11">Large ribosomal subunit protein uL1</fullName>
    </recommendedName>
</protein>
<evidence type="ECO:0000313" key="13">
    <source>
        <dbReference type="EMBL" id="WYY00894.1"/>
    </source>
</evidence>
<dbReference type="RefSeq" id="WP_393971220.1">
    <property type="nucleotide sequence ID" value="NZ_CP133772.1"/>
</dbReference>
<comment type="function">
    <text evidence="10">Probably involved in E site tRNA release. Binds directly to 23S rRNA.</text>
</comment>
<dbReference type="InterPro" id="IPR023674">
    <property type="entry name" value="Ribosomal_uL1-like"/>
</dbReference>
<dbReference type="GO" id="GO:0006412">
    <property type="term" value="P:translation"/>
    <property type="evidence" value="ECO:0007669"/>
    <property type="project" value="UniProtKB-UniRule"/>
</dbReference>
<dbReference type="InterPro" id="IPR002143">
    <property type="entry name" value="Ribosomal_uL1"/>
</dbReference>
<evidence type="ECO:0000256" key="3">
    <source>
        <dbReference type="ARBA" id="ARBA00022491"/>
    </source>
</evidence>
<evidence type="ECO:0000256" key="4">
    <source>
        <dbReference type="ARBA" id="ARBA00022555"/>
    </source>
</evidence>
<accession>A0AAX4NHN9</accession>
<comment type="function">
    <text evidence="11">Binds directly to 23S rRNA. Probably involved in E site tRNA release.</text>
</comment>
<dbReference type="PANTHER" id="PTHR36427:SF3">
    <property type="entry name" value="LARGE RIBOSOMAL SUBUNIT PROTEIN UL1M"/>
    <property type="match status" value="1"/>
</dbReference>
<evidence type="ECO:0000256" key="1">
    <source>
        <dbReference type="ARBA" id="ARBA00010531"/>
    </source>
</evidence>
<keyword evidence="7 11" id="KW-0694">RNA-binding</keyword>
<sequence length="217" mass="24069">MAESNLLSFIGEAKKSSVERKFKESIDMSFNLKDVDLSDPKNRINEEIILPKGRGKEIRVGFFGSQEMQAKVKEVADVIYGPEDLAKFSENKKSFKKVVETIDYFVAESTLMATIGKTLGPVLGPRGKIPKPVPPGQDPSAMINALKRTVRARSRDRRTFHVPVGTKEMPDQDLADNITAVVKRLVGKLEKGYGNIESAYLKTTMGKAVQVKLEGIR</sequence>
<keyword evidence="4 11" id="KW-0820">tRNA-binding</keyword>
<dbReference type="GO" id="GO:0015934">
    <property type="term" value="C:large ribosomal subunit"/>
    <property type="evidence" value="ECO:0007669"/>
    <property type="project" value="InterPro"/>
</dbReference>
<keyword evidence="9 11" id="KW-0687">Ribonucleoprotein</keyword>
<dbReference type="GeneID" id="95968218"/>
<evidence type="ECO:0000256" key="11">
    <source>
        <dbReference type="HAMAP-Rule" id="MF_01318"/>
    </source>
</evidence>
<dbReference type="Gene3D" id="3.30.190.20">
    <property type="match status" value="1"/>
</dbReference>
<dbReference type="EMBL" id="CP133772">
    <property type="protein sequence ID" value="WYY00894.1"/>
    <property type="molecule type" value="Genomic_DNA"/>
</dbReference>
<dbReference type="InterPro" id="IPR016095">
    <property type="entry name" value="Ribosomal_uL1_3-a/b-sand"/>
</dbReference>
<evidence type="ECO:0000256" key="7">
    <source>
        <dbReference type="ARBA" id="ARBA00022884"/>
    </source>
</evidence>
<evidence type="ECO:0000256" key="6">
    <source>
        <dbReference type="ARBA" id="ARBA00022845"/>
    </source>
</evidence>
<dbReference type="InterPro" id="IPR023669">
    <property type="entry name" value="Ribosomal_uL1_arc"/>
</dbReference>
<comment type="function">
    <text evidence="11">Protein L1 is also a translational repressor protein, it controls the translation of its operon by binding to its mRNA.</text>
</comment>
<comment type="similarity">
    <text evidence="1 11 12">Belongs to the universal ribosomal protein uL1 family.</text>
</comment>
<dbReference type="CDD" id="cd00403">
    <property type="entry name" value="Ribosomal_L1"/>
    <property type="match status" value="1"/>
</dbReference>
<dbReference type="NCBIfam" id="NF003244">
    <property type="entry name" value="PRK04203.1"/>
    <property type="match status" value="1"/>
</dbReference>
<evidence type="ECO:0000256" key="5">
    <source>
        <dbReference type="ARBA" id="ARBA00022730"/>
    </source>
</evidence>
<evidence type="ECO:0000256" key="10">
    <source>
        <dbReference type="ARBA" id="ARBA00045545"/>
    </source>
</evidence>
<dbReference type="InterPro" id="IPR023673">
    <property type="entry name" value="Ribosomal_uL1_CS"/>
</dbReference>
<dbReference type="FunFam" id="3.40.50.790:FF:000005">
    <property type="entry name" value="50S ribosomal protein L1"/>
    <property type="match status" value="1"/>
</dbReference>